<dbReference type="InterPro" id="IPR007736">
    <property type="entry name" value="Caleosin-related"/>
</dbReference>
<accession>A0A9D4V151</accession>
<dbReference type="EMBL" id="JABFUD020000007">
    <property type="protein sequence ID" value="KAI5077525.1"/>
    <property type="molecule type" value="Genomic_DNA"/>
</dbReference>
<evidence type="ECO:0000256" key="3">
    <source>
        <dbReference type="SAM" id="Phobius"/>
    </source>
</evidence>
<feature type="transmembrane region" description="Helical" evidence="3">
    <location>
        <begin position="99"/>
        <end position="121"/>
    </location>
</feature>
<keyword evidence="3" id="KW-0812">Transmembrane</keyword>
<sequence>MAAARPGPTNLDTATADDAMKTATPRCPETFRRDVDARDLKVPKPHVPRALVAADNEHPYGSIGHDHKNFTVLQQHVEFFDRNKDDVIYPWETFAGFRAIGFGYIISFLGMCFINISMSYATQPSIIPSPLFSIHIRNMHKAIHGSDTGVYDNEGRFIPAKFEEVFSKYARTYPDKLSFGELLDMTESLRDAFDLFGWVANKLEWGVTYWIAKDEKGYAPKEAIRGVYDGSFFYYLEKKGAATKIAKFY</sequence>
<feature type="region of interest" description="Disordered" evidence="2">
    <location>
        <begin position="1"/>
        <end position="28"/>
    </location>
</feature>
<evidence type="ECO:0000256" key="1">
    <source>
        <dbReference type="ARBA" id="ARBA00006765"/>
    </source>
</evidence>
<evidence type="ECO:0000256" key="2">
    <source>
        <dbReference type="SAM" id="MobiDB-lite"/>
    </source>
</evidence>
<dbReference type="PANTHER" id="PTHR31495:SF20">
    <property type="entry name" value="CALEOSIN-RELATED FAMILY PROTEIN"/>
    <property type="match status" value="1"/>
</dbReference>
<gene>
    <name evidence="4" type="ORF">GOP47_0007349</name>
</gene>
<dbReference type="Pfam" id="PF05042">
    <property type="entry name" value="Caleosin"/>
    <property type="match status" value="1"/>
</dbReference>
<dbReference type="GO" id="GO:0004497">
    <property type="term" value="F:monooxygenase activity"/>
    <property type="evidence" value="ECO:0007669"/>
    <property type="project" value="TreeGrafter"/>
</dbReference>
<comment type="similarity">
    <text evidence="1">Belongs to the caleosin family.</text>
</comment>
<dbReference type="AlphaFoldDB" id="A0A9D4V151"/>
<keyword evidence="3" id="KW-1133">Transmembrane helix</keyword>
<feature type="compositionally biased region" description="Low complexity" evidence="2">
    <location>
        <begin position="12"/>
        <end position="24"/>
    </location>
</feature>
<dbReference type="PANTHER" id="PTHR31495">
    <property type="entry name" value="PEROXYGENASE 3-RELATED"/>
    <property type="match status" value="1"/>
</dbReference>
<reference evidence="4" key="1">
    <citation type="submission" date="2021-01" db="EMBL/GenBank/DDBJ databases">
        <title>Adiantum capillus-veneris genome.</title>
        <authorList>
            <person name="Fang Y."/>
            <person name="Liao Q."/>
        </authorList>
    </citation>
    <scope>NUCLEOTIDE SEQUENCE</scope>
    <source>
        <strain evidence="4">H3</strain>
        <tissue evidence="4">Leaf</tissue>
    </source>
</reference>
<dbReference type="OrthoDB" id="640742at2759"/>
<dbReference type="GO" id="GO:0005509">
    <property type="term" value="F:calcium ion binding"/>
    <property type="evidence" value="ECO:0007669"/>
    <property type="project" value="TreeGrafter"/>
</dbReference>
<organism evidence="4 5">
    <name type="scientific">Adiantum capillus-veneris</name>
    <name type="common">Maidenhair fern</name>
    <dbReference type="NCBI Taxonomy" id="13818"/>
    <lineage>
        <taxon>Eukaryota</taxon>
        <taxon>Viridiplantae</taxon>
        <taxon>Streptophyta</taxon>
        <taxon>Embryophyta</taxon>
        <taxon>Tracheophyta</taxon>
        <taxon>Polypodiopsida</taxon>
        <taxon>Polypodiidae</taxon>
        <taxon>Polypodiales</taxon>
        <taxon>Pteridineae</taxon>
        <taxon>Pteridaceae</taxon>
        <taxon>Vittarioideae</taxon>
        <taxon>Adiantum</taxon>
    </lineage>
</organism>
<keyword evidence="3" id="KW-0472">Membrane</keyword>
<evidence type="ECO:0000313" key="5">
    <source>
        <dbReference type="Proteomes" id="UP000886520"/>
    </source>
</evidence>
<name>A0A9D4V151_ADICA</name>
<dbReference type="Proteomes" id="UP000886520">
    <property type="component" value="Chromosome 7"/>
</dbReference>
<protein>
    <recommendedName>
        <fullName evidence="6">Caleosin</fullName>
    </recommendedName>
</protein>
<evidence type="ECO:0000313" key="4">
    <source>
        <dbReference type="EMBL" id="KAI5077525.1"/>
    </source>
</evidence>
<comment type="caution">
    <text evidence="4">The sequence shown here is derived from an EMBL/GenBank/DDBJ whole genome shotgun (WGS) entry which is preliminary data.</text>
</comment>
<keyword evidence="5" id="KW-1185">Reference proteome</keyword>
<evidence type="ECO:0008006" key="6">
    <source>
        <dbReference type="Google" id="ProtNLM"/>
    </source>
</evidence>
<proteinExistence type="inferred from homology"/>